<proteinExistence type="predicted"/>
<dbReference type="EMBL" id="ACIP02000007">
    <property type="protein sequence ID" value="EEP27497.1"/>
    <property type="molecule type" value="Genomic_DNA"/>
</dbReference>
<dbReference type="eggNOG" id="COG0683">
    <property type="taxonomic scope" value="Bacteria"/>
</dbReference>
<feature type="domain" description="APS kinase" evidence="2">
    <location>
        <begin position="48"/>
        <end position="89"/>
    </location>
</feature>
<dbReference type="RefSeq" id="WP_006907168.1">
    <property type="nucleotide sequence ID" value="NZ_GG665867.1"/>
</dbReference>
<evidence type="ECO:0000259" key="2">
    <source>
        <dbReference type="Pfam" id="PF01583"/>
    </source>
</evidence>
<dbReference type="AlphaFoldDB" id="C4GDL8"/>
<evidence type="ECO:0000313" key="4">
    <source>
        <dbReference type="Proteomes" id="UP000003494"/>
    </source>
</evidence>
<reference evidence="3" key="1">
    <citation type="submission" date="2009-04" db="EMBL/GenBank/DDBJ databases">
        <authorList>
            <person name="Weinstock G."/>
            <person name="Sodergren E."/>
            <person name="Clifton S."/>
            <person name="Fulton L."/>
            <person name="Fulton B."/>
            <person name="Courtney L."/>
            <person name="Fronick C."/>
            <person name="Harrison M."/>
            <person name="Strong C."/>
            <person name="Farmer C."/>
            <person name="Delahaunty K."/>
            <person name="Markovic C."/>
            <person name="Hall O."/>
            <person name="Minx P."/>
            <person name="Tomlinson C."/>
            <person name="Mitreva M."/>
            <person name="Nelson J."/>
            <person name="Hou S."/>
            <person name="Wollam A."/>
            <person name="Pepin K.H."/>
            <person name="Johnson M."/>
            <person name="Bhonagiri V."/>
            <person name="Nash W.E."/>
            <person name="Warren W."/>
            <person name="Chinwalla A."/>
            <person name="Mardis E.R."/>
            <person name="Wilson R.K."/>
        </authorList>
    </citation>
    <scope>NUCLEOTIDE SEQUENCE [LARGE SCALE GENOMIC DNA]</scope>
    <source>
        <strain evidence="3">DSM 14600</strain>
    </source>
</reference>
<keyword evidence="1" id="KW-0808">Transferase</keyword>
<dbReference type="Pfam" id="PF01583">
    <property type="entry name" value="APS_kinase"/>
    <property type="match status" value="1"/>
</dbReference>
<protein>
    <recommendedName>
        <fullName evidence="2">APS kinase domain-containing protein</fullName>
    </recommendedName>
</protein>
<dbReference type="STRING" id="626523.GCWU000342_02191"/>
<dbReference type="InterPro" id="IPR059117">
    <property type="entry name" value="APS_kinase_dom"/>
</dbReference>
<dbReference type="HOGENOM" id="CLU_905478_0_0_9"/>
<evidence type="ECO:0000256" key="1">
    <source>
        <dbReference type="ARBA" id="ARBA00022679"/>
    </source>
</evidence>
<organism evidence="3 4">
    <name type="scientific">Shuttleworthella satelles DSM 14600</name>
    <dbReference type="NCBI Taxonomy" id="626523"/>
    <lineage>
        <taxon>Bacteria</taxon>
        <taxon>Bacillati</taxon>
        <taxon>Bacillota</taxon>
        <taxon>Clostridia</taxon>
        <taxon>Lachnospirales</taxon>
        <taxon>Lachnospiraceae</taxon>
        <taxon>Shuttleworthella</taxon>
    </lineage>
</organism>
<dbReference type="Proteomes" id="UP000003494">
    <property type="component" value="Unassembled WGS sequence"/>
</dbReference>
<dbReference type="Gene3D" id="3.40.50.300">
    <property type="entry name" value="P-loop containing nucleotide triphosphate hydrolases"/>
    <property type="match status" value="1"/>
</dbReference>
<evidence type="ECO:0000313" key="3">
    <source>
        <dbReference type="EMBL" id="EEP27497.1"/>
    </source>
</evidence>
<accession>C4GDL8</accession>
<gene>
    <name evidence="3" type="ORF">GCWU000342_02191</name>
</gene>
<dbReference type="InterPro" id="IPR027417">
    <property type="entry name" value="P-loop_NTPase"/>
</dbReference>
<comment type="caution">
    <text evidence="3">The sequence shown here is derived from an EMBL/GenBank/DDBJ whole genome shotgun (WGS) entry which is preliminary data.</text>
</comment>
<sequence length="252" mass="28169">MDYQKIRGGDLPGEKISVTEGIIPIADRIYTVVKDYIAGRREVGQAKTVIAFCGGSGVGKSTVAAIVRARLNEDGIGAYTMSGDNYPHRIPAFNDAKRERVYAEGGKEALDRYLGSDDEQDFDTVNVILKAFHRGDRLIPMKRMGRKPGEVSYEKVDFSDIDVLILEWTHANSDDIRGVDFPVLLNSTPQETLEFRRARARDGHVDSPFVSMVLGLEQKKLAAQAHRAKLIVSRQGEFLTHEEFQSLMRDLL</sequence>
<keyword evidence="4" id="KW-1185">Reference proteome</keyword>
<name>C4GDL8_9FIRM</name>
<dbReference type="SUPFAM" id="SSF52540">
    <property type="entry name" value="P-loop containing nucleoside triphosphate hydrolases"/>
    <property type="match status" value="1"/>
</dbReference>